<comment type="caution">
    <text evidence="1">The sequence shown here is derived from an EMBL/GenBank/DDBJ whole genome shotgun (WGS) entry which is preliminary data.</text>
</comment>
<dbReference type="EMBL" id="CM056813">
    <property type="protein sequence ID" value="KAJ8640538.1"/>
    <property type="molecule type" value="Genomic_DNA"/>
</dbReference>
<organism evidence="1 2">
    <name type="scientific">Persea americana</name>
    <name type="common">Avocado</name>
    <dbReference type="NCBI Taxonomy" id="3435"/>
    <lineage>
        <taxon>Eukaryota</taxon>
        <taxon>Viridiplantae</taxon>
        <taxon>Streptophyta</taxon>
        <taxon>Embryophyta</taxon>
        <taxon>Tracheophyta</taxon>
        <taxon>Spermatophyta</taxon>
        <taxon>Magnoliopsida</taxon>
        <taxon>Magnoliidae</taxon>
        <taxon>Laurales</taxon>
        <taxon>Lauraceae</taxon>
        <taxon>Persea</taxon>
    </lineage>
</organism>
<evidence type="ECO:0000313" key="1">
    <source>
        <dbReference type="EMBL" id="KAJ8640538.1"/>
    </source>
</evidence>
<dbReference type="Proteomes" id="UP001234297">
    <property type="component" value="Chromosome 5"/>
</dbReference>
<proteinExistence type="predicted"/>
<name>A0ACC2M4N3_PERAE</name>
<keyword evidence="2" id="KW-1185">Reference proteome</keyword>
<accession>A0ACC2M4N3</accession>
<gene>
    <name evidence="1" type="ORF">MRB53_017232</name>
</gene>
<protein>
    <submittedName>
        <fullName evidence="1">Uncharacterized protein</fullName>
    </submittedName>
</protein>
<evidence type="ECO:0000313" key="2">
    <source>
        <dbReference type="Proteomes" id="UP001234297"/>
    </source>
</evidence>
<sequence>MSIVYNSKPLRLDDTTVLQRMLSYNRVLLNLDVAKSSPRSLTVELEGDEIVEVQVQYENIPCSECLSAGHLSINCPFRVKPSLLTTPVQAALLNTPTTSAISGTVLEPEASAKGSQPPVAIPVSEVSGSLAFVLPASTAVPYSSGKTLHSSYPNCSPILPPSTNSAHSLGLNSANDLQHDSPITALPTDVVYEILEKNLSSYIRLFQPFSILEHCTFAEPTSFTFKSKNLITAQSYIEETILGPQALVITSVPSSKPDNLTSTFTEPGVPHQTSLSMLLLR</sequence>
<reference evidence="1 2" key="1">
    <citation type="journal article" date="2022" name="Hortic Res">
        <title>A haplotype resolved chromosomal level avocado genome allows analysis of novel avocado genes.</title>
        <authorList>
            <person name="Nath O."/>
            <person name="Fletcher S.J."/>
            <person name="Hayward A."/>
            <person name="Shaw L.M."/>
            <person name="Masouleh A.K."/>
            <person name="Furtado A."/>
            <person name="Henry R.J."/>
            <person name="Mitter N."/>
        </authorList>
    </citation>
    <scope>NUCLEOTIDE SEQUENCE [LARGE SCALE GENOMIC DNA]</scope>
    <source>
        <strain evidence="2">cv. Hass</strain>
    </source>
</reference>